<dbReference type="InterPro" id="IPR001965">
    <property type="entry name" value="Znf_PHD"/>
</dbReference>
<feature type="compositionally biased region" description="Basic and acidic residues" evidence="5">
    <location>
        <begin position="603"/>
        <end position="612"/>
    </location>
</feature>
<keyword evidence="3" id="KW-0862">Zinc</keyword>
<dbReference type="EMBL" id="CAXAMN010007002">
    <property type="protein sequence ID" value="CAK9019945.1"/>
    <property type="molecule type" value="Genomic_DNA"/>
</dbReference>
<dbReference type="SUPFAM" id="SSF57903">
    <property type="entry name" value="FYVE/PHD zinc finger"/>
    <property type="match status" value="1"/>
</dbReference>
<dbReference type="SMART" id="SM00249">
    <property type="entry name" value="PHD"/>
    <property type="match status" value="1"/>
</dbReference>
<evidence type="ECO:0000256" key="2">
    <source>
        <dbReference type="ARBA" id="ARBA00022771"/>
    </source>
</evidence>
<evidence type="ECO:0000256" key="4">
    <source>
        <dbReference type="PROSITE-ProRule" id="PRU00146"/>
    </source>
</evidence>
<gene>
    <name evidence="7" type="ORF">CCMP2556_LOCUS13856</name>
</gene>
<evidence type="ECO:0000256" key="3">
    <source>
        <dbReference type="ARBA" id="ARBA00022833"/>
    </source>
</evidence>
<keyword evidence="1" id="KW-0479">Metal-binding</keyword>
<dbReference type="PROSITE" id="PS50016">
    <property type="entry name" value="ZF_PHD_2"/>
    <property type="match status" value="1"/>
</dbReference>
<keyword evidence="8" id="KW-1185">Reference proteome</keyword>
<proteinExistence type="predicted"/>
<name>A0ABP0JZQ2_9DINO</name>
<feature type="compositionally biased region" description="Basic and acidic residues" evidence="5">
    <location>
        <begin position="174"/>
        <end position="204"/>
    </location>
</feature>
<feature type="domain" description="PHD-type" evidence="6">
    <location>
        <begin position="434"/>
        <end position="488"/>
    </location>
</feature>
<feature type="compositionally biased region" description="Basic and acidic residues" evidence="5">
    <location>
        <begin position="673"/>
        <end position="686"/>
    </location>
</feature>
<feature type="compositionally biased region" description="Basic and acidic residues" evidence="5">
    <location>
        <begin position="348"/>
        <end position="357"/>
    </location>
</feature>
<dbReference type="CDD" id="cd05162">
    <property type="entry name" value="PWWP"/>
    <property type="match status" value="1"/>
</dbReference>
<dbReference type="CDD" id="cd15499">
    <property type="entry name" value="PHD1_MTF2_PHF19_like"/>
    <property type="match status" value="1"/>
</dbReference>
<dbReference type="InterPro" id="IPR011011">
    <property type="entry name" value="Znf_FYVE_PHD"/>
</dbReference>
<dbReference type="InterPro" id="IPR019787">
    <property type="entry name" value="Znf_PHD-finger"/>
</dbReference>
<dbReference type="Pfam" id="PF00628">
    <property type="entry name" value="PHD"/>
    <property type="match status" value="1"/>
</dbReference>
<evidence type="ECO:0000313" key="7">
    <source>
        <dbReference type="EMBL" id="CAK9019945.1"/>
    </source>
</evidence>
<feature type="compositionally biased region" description="Basic and acidic residues" evidence="5">
    <location>
        <begin position="234"/>
        <end position="261"/>
    </location>
</feature>
<feature type="compositionally biased region" description="Basic and acidic residues" evidence="5">
    <location>
        <begin position="271"/>
        <end position="309"/>
    </location>
</feature>
<evidence type="ECO:0000256" key="5">
    <source>
        <dbReference type="SAM" id="MobiDB-lite"/>
    </source>
</evidence>
<evidence type="ECO:0000256" key="1">
    <source>
        <dbReference type="ARBA" id="ARBA00022723"/>
    </source>
</evidence>
<feature type="region of interest" description="Disordered" evidence="5">
    <location>
        <begin position="586"/>
        <end position="686"/>
    </location>
</feature>
<keyword evidence="2 4" id="KW-0863">Zinc-finger</keyword>
<protein>
    <recommendedName>
        <fullName evidence="6">PHD-type domain-containing protein</fullName>
    </recommendedName>
</protein>
<evidence type="ECO:0000259" key="6">
    <source>
        <dbReference type="PROSITE" id="PS50016"/>
    </source>
</evidence>
<evidence type="ECO:0000313" key="8">
    <source>
        <dbReference type="Proteomes" id="UP001642484"/>
    </source>
</evidence>
<accession>A0ABP0JZQ2</accession>
<feature type="compositionally biased region" description="Basic and acidic residues" evidence="5">
    <location>
        <begin position="211"/>
        <end position="225"/>
    </location>
</feature>
<dbReference type="InterPro" id="IPR013083">
    <property type="entry name" value="Znf_RING/FYVE/PHD"/>
</dbReference>
<comment type="caution">
    <text evidence="7">The sequence shown here is derived from an EMBL/GenBank/DDBJ whole genome shotgun (WGS) entry which is preliminary data.</text>
</comment>
<feature type="compositionally biased region" description="Acidic residues" evidence="5">
    <location>
        <begin position="366"/>
        <end position="376"/>
    </location>
</feature>
<dbReference type="Gene3D" id="3.30.40.10">
    <property type="entry name" value="Zinc/RING finger domain, C3HC4 (zinc finger)"/>
    <property type="match status" value="1"/>
</dbReference>
<dbReference type="Proteomes" id="UP001642484">
    <property type="component" value="Unassembled WGS sequence"/>
</dbReference>
<reference evidence="7 8" key="1">
    <citation type="submission" date="2024-02" db="EMBL/GenBank/DDBJ databases">
        <authorList>
            <person name="Chen Y."/>
            <person name="Shah S."/>
            <person name="Dougan E. K."/>
            <person name="Thang M."/>
            <person name="Chan C."/>
        </authorList>
    </citation>
    <scope>NUCLEOTIDE SEQUENCE [LARGE SCALE GENOMIC DNA]</scope>
</reference>
<feature type="region of interest" description="Disordered" evidence="5">
    <location>
        <begin position="149"/>
        <end position="419"/>
    </location>
</feature>
<feature type="compositionally biased region" description="Low complexity" evidence="5">
    <location>
        <begin position="377"/>
        <end position="403"/>
    </location>
</feature>
<dbReference type="SUPFAM" id="SSF63748">
    <property type="entry name" value="Tudor/PWWP/MBT"/>
    <property type="match status" value="1"/>
</dbReference>
<organism evidence="7 8">
    <name type="scientific">Durusdinium trenchii</name>
    <dbReference type="NCBI Taxonomy" id="1381693"/>
    <lineage>
        <taxon>Eukaryota</taxon>
        <taxon>Sar</taxon>
        <taxon>Alveolata</taxon>
        <taxon>Dinophyceae</taxon>
        <taxon>Suessiales</taxon>
        <taxon>Symbiodiniaceae</taxon>
        <taxon>Durusdinium</taxon>
    </lineage>
</organism>
<sequence length="711" mass="78273">MSQQASVTDWQSPSIPPTIRRPWRVYEEYLEDKVAEAASQSVEVTAETREQISAIQAKGAKMAFMVLPDAVQRTYTEVAITELAAFVHWRKSQVALQEKGEIPPATEFEGGWDLLNIEEKSEWLPENPRAFLAADAQWVALLAEHPLREPGAKPSVPIKGEASKSAPVKQQAVVKKELKQDPPAKVQKQEAPKEKAVVKQEPTKPKNGTEAPKKAVVKQEPKQSEPAKTAPKQEAPKGKAKQTEKQEAPKEKASIKQEPKSKVPVPATGPDKVEKEAPKENAQAVKHESTESVKESKRKEKPKARENSKAKPGKPKAQPKAPKAKAKVIKAAPKTSLEQRLKKKSARQNREAEDDHLMALVPRSEDEPEEAPEPDVAEQAPLQAADPGAPAPRGRAPRAARAPRAPRARRAPVNQGPSHRVKAVAANLFPEALEATCCKCSGGTVEDGNDLGMCDRCDKAFHQKCHDPCVRYFGHPDDQWFCAQCTLDLAQMRQLKLQVEEFCWVQAAGETMPWPAQVLRIDFSSLADPKPYWVQYFDAGPPEGAWVGDTHVKCWSEGPGFMSIAQTKRRNAVRLAEAAGAPTVSIDRLPIGGSQPAARKRPRTEMEAEAPRKRAPGGAGDEEQQVRRSRRGEANVTLLTELKPRPRAGARLESPEVRKQLPADVEGPPSTEKQPRGERQANVDETKNLVAQLKEQQRRVEEAVAQQEAAS</sequence>